<gene>
    <name evidence="1" type="ORF">MTR67_027626</name>
</gene>
<organism evidence="1 2">
    <name type="scientific">Solanum verrucosum</name>
    <dbReference type="NCBI Taxonomy" id="315347"/>
    <lineage>
        <taxon>Eukaryota</taxon>
        <taxon>Viridiplantae</taxon>
        <taxon>Streptophyta</taxon>
        <taxon>Embryophyta</taxon>
        <taxon>Tracheophyta</taxon>
        <taxon>Spermatophyta</taxon>
        <taxon>Magnoliopsida</taxon>
        <taxon>eudicotyledons</taxon>
        <taxon>Gunneridae</taxon>
        <taxon>Pentapetalae</taxon>
        <taxon>asterids</taxon>
        <taxon>lamiids</taxon>
        <taxon>Solanales</taxon>
        <taxon>Solanaceae</taxon>
        <taxon>Solanoideae</taxon>
        <taxon>Solaneae</taxon>
        <taxon>Solanum</taxon>
    </lineage>
</organism>
<evidence type="ECO:0000313" key="1">
    <source>
        <dbReference type="EMBL" id="WMV34241.1"/>
    </source>
</evidence>
<keyword evidence="2" id="KW-1185">Reference proteome</keyword>
<dbReference type="EMBL" id="CP133617">
    <property type="protein sequence ID" value="WMV34241.1"/>
    <property type="molecule type" value="Genomic_DNA"/>
</dbReference>
<sequence>MIQRGGSNT</sequence>
<evidence type="ECO:0000313" key="2">
    <source>
        <dbReference type="Proteomes" id="UP001234989"/>
    </source>
</evidence>
<protein>
    <submittedName>
        <fullName evidence="1">Uncharacterized protein</fullName>
    </submittedName>
</protein>
<reference evidence="1" key="1">
    <citation type="submission" date="2023-08" db="EMBL/GenBank/DDBJ databases">
        <title>A de novo genome assembly of Solanum verrucosum Schlechtendal, a Mexican diploid species geographically isolated from the other diploid A-genome species in potato relatives.</title>
        <authorList>
            <person name="Hosaka K."/>
        </authorList>
    </citation>
    <scope>NUCLEOTIDE SEQUENCE</scope>
    <source>
        <tissue evidence="1">Young leaves</tissue>
    </source>
</reference>
<dbReference type="Proteomes" id="UP001234989">
    <property type="component" value="Chromosome 6"/>
</dbReference>
<proteinExistence type="predicted"/>
<accession>A0AAF0R9I3</accession>
<name>A0AAF0R9I3_SOLVR</name>